<sequence length="455" mass="50970">MEKILPAVRKGLQEAAEIVQDIAVDLAYDARDAVQSGLGVPKLISSIASLSVAAVAAAGTASLTLNIASKFLVKRDCKTCNGWEGLRCTTCVGTGEVQYHFNKFGLQREDDVTIESLAQALKDGKAEIGHIPASFDVGLPLPRKKCPSCDGTGVMKCTDCKGDAWKLKLNCEDVMDVPWKAQKIYGKLDPPYEQVREDLKDPTSAAFWLFGRPELERGIKFDDDVKQKIWWKYKDWRQNELLREAIANREPGWEAMQEVLAAENPALAMQDPIIVKNIPYYKARKQVEAEVSLLEVPPRPSNWGGLDAPLKESDWSEEDLRNPRRRAEMDTLLQAQQNVLEGLLNSAWEQKWRQEKVEEVIKEKVESYVPQDEHGKTPFKVRVKEKVERPTGDKSVEPPGKIKQATPQGKAGKTKVSEEDRKKKARQERAERLARQAAEREAALTRAKAAKQSSG</sequence>
<dbReference type="EMBL" id="CM055094">
    <property type="protein sequence ID" value="KAJ7562555.1"/>
    <property type="molecule type" value="Genomic_DNA"/>
</dbReference>
<evidence type="ECO:0000313" key="2">
    <source>
        <dbReference type="Proteomes" id="UP001162992"/>
    </source>
</evidence>
<protein>
    <submittedName>
        <fullName evidence="1">Uncharacterized protein</fullName>
    </submittedName>
</protein>
<keyword evidence="2" id="KW-1185">Reference proteome</keyword>
<organism evidence="1 2">
    <name type="scientific">Diphasiastrum complanatum</name>
    <name type="common">Issler's clubmoss</name>
    <name type="synonym">Lycopodium complanatum</name>
    <dbReference type="NCBI Taxonomy" id="34168"/>
    <lineage>
        <taxon>Eukaryota</taxon>
        <taxon>Viridiplantae</taxon>
        <taxon>Streptophyta</taxon>
        <taxon>Embryophyta</taxon>
        <taxon>Tracheophyta</taxon>
        <taxon>Lycopodiopsida</taxon>
        <taxon>Lycopodiales</taxon>
        <taxon>Lycopodiaceae</taxon>
        <taxon>Lycopodioideae</taxon>
        <taxon>Diphasiastrum</taxon>
    </lineage>
</organism>
<gene>
    <name evidence="1" type="ORF">O6H91_03G074000</name>
</gene>
<evidence type="ECO:0000313" key="1">
    <source>
        <dbReference type="EMBL" id="KAJ7562555.1"/>
    </source>
</evidence>
<dbReference type="Proteomes" id="UP001162992">
    <property type="component" value="Chromosome 3"/>
</dbReference>
<accession>A0ACC2E871</accession>
<name>A0ACC2E871_DIPCM</name>
<proteinExistence type="predicted"/>
<reference evidence="2" key="1">
    <citation type="journal article" date="2024" name="Proc. Natl. Acad. Sci. U.S.A.">
        <title>Extraordinary preservation of gene collinearity over three hundred million years revealed in homosporous lycophytes.</title>
        <authorList>
            <person name="Li C."/>
            <person name="Wickell D."/>
            <person name="Kuo L.Y."/>
            <person name="Chen X."/>
            <person name="Nie B."/>
            <person name="Liao X."/>
            <person name="Peng D."/>
            <person name="Ji J."/>
            <person name="Jenkins J."/>
            <person name="Williams M."/>
            <person name="Shu S."/>
            <person name="Plott C."/>
            <person name="Barry K."/>
            <person name="Rajasekar S."/>
            <person name="Grimwood J."/>
            <person name="Han X."/>
            <person name="Sun S."/>
            <person name="Hou Z."/>
            <person name="He W."/>
            <person name="Dai G."/>
            <person name="Sun C."/>
            <person name="Schmutz J."/>
            <person name="Leebens-Mack J.H."/>
            <person name="Li F.W."/>
            <person name="Wang L."/>
        </authorList>
    </citation>
    <scope>NUCLEOTIDE SEQUENCE [LARGE SCALE GENOMIC DNA]</scope>
    <source>
        <strain evidence="2">cv. PW_Plant_1</strain>
    </source>
</reference>
<comment type="caution">
    <text evidence="1">The sequence shown here is derived from an EMBL/GenBank/DDBJ whole genome shotgun (WGS) entry which is preliminary data.</text>
</comment>